<evidence type="ECO:0000256" key="2">
    <source>
        <dbReference type="PROSITE-ProRule" id="PRU00708"/>
    </source>
</evidence>
<feature type="region of interest" description="Disordered" evidence="3">
    <location>
        <begin position="145"/>
        <end position="173"/>
    </location>
</feature>
<feature type="region of interest" description="Disordered" evidence="3">
    <location>
        <begin position="674"/>
        <end position="702"/>
    </location>
</feature>
<feature type="compositionally biased region" description="Basic and acidic residues" evidence="3">
    <location>
        <begin position="487"/>
        <end position="501"/>
    </location>
</feature>
<keyword evidence="1" id="KW-0677">Repeat</keyword>
<feature type="repeat" description="PPR" evidence="2">
    <location>
        <begin position="448"/>
        <end position="482"/>
    </location>
</feature>
<dbReference type="InterPro" id="IPR011990">
    <property type="entry name" value="TPR-like_helical_dom_sf"/>
</dbReference>
<dbReference type="Proteomes" id="UP001215712">
    <property type="component" value="Unassembled WGS sequence"/>
</dbReference>
<name>A0AAD6H9V5_9EURO</name>
<feature type="compositionally biased region" description="Basic and acidic residues" evidence="3">
    <location>
        <begin position="829"/>
        <end position="838"/>
    </location>
</feature>
<evidence type="ECO:0000256" key="3">
    <source>
        <dbReference type="SAM" id="MobiDB-lite"/>
    </source>
</evidence>
<dbReference type="InterPro" id="IPR051222">
    <property type="entry name" value="PPR/CCM1_RNA-binding"/>
</dbReference>
<dbReference type="Gene3D" id="1.25.40.10">
    <property type="entry name" value="Tetratricopeptide repeat domain"/>
    <property type="match status" value="2"/>
</dbReference>
<feature type="compositionally biased region" description="Low complexity" evidence="3">
    <location>
        <begin position="31"/>
        <end position="48"/>
    </location>
</feature>
<dbReference type="PANTHER" id="PTHR47942">
    <property type="entry name" value="TETRATRICOPEPTIDE REPEAT (TPR)-LIKE SUPERFAMILY PROTEIN-RELATED"/>
    <property type="match status" value="1"/>
</dbReference>
<evidence type="ECO:0000313" key="4">
    <source>
        <dbReference type="EMBL" id="KAJ5699191.1"/>
    </source>
</evidence>
<dbReference type="NCBIfam" id="TIGR00756">
    <property type="entry name" value="PPR"/>
    <property type="match status" value="1"/>
</dbReference>
<organism evidence="4 5">
    <name type="scientific">Penicillium malachiteum</name>
    <dbReference type="NCBI Taxonomy" id="1324776"/>
    <lineage>
        <taxon>Eukaryota</taxon>
        <taxon>Fungi</taxon>
        <taxon>Dikarya</taxon>
        <taxon>Ascomycota</taxon>
        <taxon>Pezizomycotina</taxon>
        <taxon>Eurotiomycetes</taxon>
        <taxon>Eurotiomycetidae</taxon>
        <taxon>Eurotiales</taxon>
        <taxon>Aspergillaceae</taxon>
        <taxon>Penicillium</taxon>
    </lineage>
</organism>
<sequence length="846" mass="97223">MPHLNRSLSSPSLRDPSKSVLDEFSSRTVHSMSHPRPPSSRSSSIRSFSARRPRPSVASIADIFVSSLVLAGFCHEHSPRGRGLSTLALRASETDVRRPRRRDGALHGESAVQKQWQFSGLSVHQSQPRSWFSQGLAQVEHLNLEKQGPDPEIEQRPNESDEHIPSRFPEVSGQSSQYHFYDTIPAGYRLAISSPRSLICFRPRELTPSERKRLRAAAFFQRLLGNRYWGMALDVAIPPKKRPFRPDGTRNRFDIESVEVLFEALKGSIRGSRGGTQYLFNLYRNIPAPGVAYLSKTTREKLLAIFATSPNRRWVDSRRYLALVDDMIKCNLPMSLHLWTSAIYMAGRSHHGRLSRRRMVRAIGMWQKMEHQAGIRADDVVFNILFDIAIKANHYTVADRLEEEMQTRGIEFSRSGLVSKIYSCGMRRDLKGIRDNFEKFTQQGQLVDTVVLNCLMAAFLRAGDMDTAEQLYGRMIKAQIQQNESAKPSREPPSEDNKARLSPEFTHYRSKNRELGRLLTISSRLQKSLPDCHKVLQHSLPMTPDSRTFYIWLQHCTHSGDLDMFMNVLRDMERTFEVPPRHIIYMLLFQGFGLHGGRKKRRWDSEKKRWISEKQRWTSKKLRLTWLSFLSAVRDSRARQEGQPRKYPISWENPLRDLDAEYNIAASERSSDPHELYMNLPIGDPESLSPSPQEKSQIRPRSNLDEEYALDGEEFEEDIADANLDAEEIFLSSAHHDIDETEPDGQTINYISARLENGVFVGRSMTINILRAFGACCGPDEVQEAWMQLEAFWPLHKRKANDMLAVDQVLEEELSRQSFNPHSRKKEKTHLEAEREPVATDSDLQE</sequence>
<keyword evidence="5" id="KW-1185">Reference proteome</keyword>
<feature type="region of interest" description="Disordered" evidence="3">
    <location>
        <begin position="815"/>
        <end position="846"/>
    </location>
</feature>
<reference evidence="4" key="1">
    <citation type="journal article" date="2023" name="IMA Fungus">
        <title>Comparative genomic study of the Penicillium genus elucidates a diverse pangenome and 15 lateral gene transfer events.</title>
        <authorList>
            <person name="Petersen C."/>
            <person name="Sorensen T."/>
            <person name="Nielsen M.R."/>
            <person name="Sondergaard T.E."/>
            <person name="Sorensen J.L."/>
            <person name="Fitzpatrick D.A."/>
            <person name="Frisvad J.C."/>
            <person name="Nielsen K.L."/>
        </authorList>
    </citation>
    <scope>NUCLEOTIDE SEQUENCE</scope>
    <source>
        <strain evidence="4">IBT 17514</strain>
    </source>
</reference>
<feature type="compositionally biased region" description="Basic and acidic residues" evidence="3">
    <location>
        <begin position="15"/>
        <end position="25"/>
    </location>
</feature>
<feature type="compositionally biased region" description="Low complexity" evidence="3">
    <location>
        <begin position="1"/>
        <end position="14"/>
    </location>
</feature>
<comment type="caution">
    <text evidence="4">The sequence shown here is derived from an EMBL/GenBank/DDBJ whole genome shotgun (WGS) entry which is preliminary data.</text>
</comment>
<dbReference type="PROSITE" id="PS51375">
    <property type="entry name" value="PPR"/>
    <property type="match status" value="1"/>
</dbReference>
<evidence type="ECO:0000313" key="5">
    <source>
        <dbReference type="Proteomes" id="UP001215712"/>
    </source>
</evidence>
<dbReference type="EMBL" id="JAQJAN010000025">
    <property type="protein sequence ID" value="KAJ5699191.1"/>
    <property type="molecule type" value="Genomic_DNA"/>
</dbReference>
<gene>
    <name evidence="4" type="ORF">N7493_012099</name>
</gene>
<protein>
    <recommendedName>
        <fullName evidence="6">Pentatricopeptide repeat protein</fullName>
    </recommendedName>
</protein>
<feature type="region of interest" description="Disordered" evidence="3">
    <location>
        <begin position="481"/>
        <end position="503"/>
    </location>
</feature>
<dbReference type="PANTHER" id="PTHR47942:SF78">
    <property type="entry name" value="PENTATRICOPEPTIDE REPEAT PROTEIN (AFU_ORTHOLOGUE AFUA_4G07240)"/>
    <property type="match status" value="1"/>
</dbReference>
<evidence type="ECO:0000256" key="1">
    <source>
        <dbReference type="ARBA" id="ARBA00022737"/>
    </source>
</evidence>
<feature type="region of interest" description="Disordered" evidence="3">
    <location>
        <begin position="1"/>
        <end position="51"/>
    </location>
</feature>
<proteinExistence type="predicted"/>
<evidence type="ECO:0008006" key="6">
    <source>
        <dbReference type="Google" id="ProtNLM"/>
    </source>
</evidence>
<reference evidence="4" key="2">
    <citation type="submission" date="2023-01" db="EMBL/GenBank/DDBJ databases">
        <authorList>
            <person name="Petersen C."/>
        </authorList>
    </citation>
    <scope>NUCLEOTIDE SEQUENCE</scope>
    <source>
        <strain evidence="4">IBT 17514</strain>
    </source>
</reference>
<feature type="compositionally biased region" description="Basic and acidic residues" evidence="3">
    <location>
        <begin position="145"/>
        <end position="165"/>
    </location>
</feature>
<dbReference type="Pfam" id="PF01535">
    <property type="entry name" value="PPR"/>
    <property type="match status" value="1"/>
</dbReference>
<dbReference type="AlphaFoldDB" id="A0AAD6H9V5"/>
<dbReference type="InterPro" id="IPR002885">
    <property type="entry name" value="PPR_rpt"/>
</dbReference>
<accession>A0AAD6H9V5</accession>